<dbReference type="GO" id="GO:0032259">
    <property type="term" value="P:methylation"/>
    <property type="evidence" value="ECO:0007669"/>
    <property type="project" value="UniProtKB-KW"/>
</dbReference>
<dbReference type="EMBL" id="QQAH01000025">
    <property type="protein sequence ID" value="RDD79788.1"/>
    <property type="molecule type" value="Genomic_DNA"/>
</dbReference>
<reference evidence="2 3" key="1">
    <citation type="submission" date="2018-07" db="EMBL/GenBank/DDBJ databases">
        <title>Dyella tabacisoli L4-6T, whole genome shotgun sequence.</title>
        <authorList>
            <person name="Zhou X.-K."/>
            <person name="Li W.-J."/>
            <person name="Duan Y.-Q."/>
        </authorList>
    </citation>
    <scope>NUCLEOTIDE SEQUENCE [LARGE SCALE GENOMIC DNA]</scope>
    <source>
        <strain evidence="2 3">L4-6</strain>
    </source>
</reference>
<evidence type="ECO:0000313" key="3">
    <source>
        <dbReference type="Proteomes" id="UP000253782"/>
    </source>
</evidence>
<keyword evidence="3" id="KW-1185">Reference proteome</keyword>
<evidence type="ECO:0000313" key="2">
    <source>
        <dbReference type="EMBL" id="RDD79788.1"/>
    </source>
</evidence>
<organism evidence="2 3">
    <name type="scientific">Dyella tabacisoli</name>
    <dbReference type="NCBI Taxonomy" id="2282381"/>
    <lineage>
        <taxon>Bacteria</taxon>
        <taxon>Pseudomonadati</taxon>
        <taxon>Pseudomonadota</taxon>
        <taxon>Gammaproteobacteria</taxon>
        <taxon>Lysobacterales</taxon>
        <taxon>Rhodanobacteraceae</taxon>
        <taxon>Dyella</taxon>
    </lineage>
</organism>
<gene>
    <name evidence="2" type="ORF">DVJ77_20620</name>
</gene>
<comment type="caution">
    <text evidence="2">The sequence shown here is derived from an EMBL/GenBank/DDBJ whole genome shotgun (WGS) entry which is preliminary data.</text>
</comment>
<dbReference type="SUPFAM" id="SSF53335">
    <property type="entry name" value="S-adenosyl-L-methionine-dependent methyltransferases"/>
    <property type="match status" value="1"/>
</dbReference>
<feature type="signal peptide" evidence="1">
    <location>
        <begin position="1"/>
        <end position="20"/>
    </location>
</feature>
<feature type="chain" id="PRO_5016917830" evidence="1">
    <location>
        <begin position="21"/>
        <end position="261"/>
    </location>
</feature>
<dbReference type="RefSeq" id="WP_114847429.1">
    <property type="nucleotide sequence ID" value="NZ_JBHSPE010000016.1"/>
</dbReference>
<dbReference type="Proteomes" id="UP000253782">
    <property type="component" value="Unassembled WGS sequence"/>
</dbReference>
<name>A0A369UJ94_9GAMM</name>
<evidence type="ECO:0000256" key="1">
    <source>
        <dbReference type="SAM" id="SignalP"/>
    </source>
</evidence>
<sequence>MNKPLLLGLLLLGTTALAQAGTQTPVDDVSAAVTDSARPAADKDRDVNRKPAELIRFAGIKPGDKVADLIPGGGYFTRIFSKLVGPQGHVYAVVPESVAEGAPKKLDSIKALAADPVYGNISLITRSYEQMSADEPLDVVWTSQNYHDVYGGVSVFAVKGTSGADETAKMDAAVFKALKPGGIYVVLDHAAKAGSNEQDAKTLHRIDPAIVIAQAKAAGFVLEARSDLLSNPQDAHDKIVFSPDIHSHTDQFVLKFRKPKN</sequence>
<keyword evidence="2" id="KW-0489">Methyltransferase</keyword>
<dbReference type="InterPro" id="IPR029063">
    <property type="entry name" value="SAM-dependent_MTases_sf"/>
</dbReference>
<dbReference type="GO" id="GO:0008168">
    <property type="term" value="F:methyltransferase activity"/>
    <property type="evidence" value="ECO:0007669"/>
    <property type="project" value="UniProtKB-KW"/>
</dbReference>
<dbReference type="InterPro" id="IPR016980">
    <property type="entry name" value="S-AdoMet-dep_MeTrfase_Alr7345"/>
</dbReference>
<dbReference type="OrthoDB" id="9801692at2"/>
<dbReference type="AlphaFoldDB" id="A0A369UJ94"/>
<dbReference type="Gene3D" id="3.40.50.150">
    <property type="entry name" value="Vaccinia Virus protein VP39"/>
    <property type="match status" value="1"/>
</dbReference>
<keyword evidence="1" id="KW-0732">Signal</keyword>
<dbReference type="PIRSF" id="PIRSF031679">
    <property type="entry name" value="Mtase_Alr7345_prd"/>
    <property type="match status" value="1"/>
</dbReference>
<protein>
    <submittedName>
        <fullName evidence="2">Methyltransferase</fullName>
    </submittedName>
</protein>
<proteinExistence type="predicted"/>
<accession>A0A369UJ94</accession>
<keyword evidence="2" id="KW-0808">Transferase</keyword>